<protein>
    <submittedName>
        <fullName evidence="3">Uncharacterized protein</fullName>
    </submittedName>
</protein>
<feature type="region of interest" description="Disordered" evidence="1">
    <location>
        <begin position="119"/>
        <end position="146"/>
    </location>
</feature>
<keyword evidence="4" id="KW-1185">Reference proteome</keyword>
<dbReference type="Proteomes" id="UP001218218">
    <property type="component" value="Unassembled WGS sequence"/>
</dbReference>
<evidence type="ECO:0000256" key="2">
    <source>
        <dbReference type="SAM" id="SignalP"/>
    </source>
</evidence>
<name>A0AAD7ER55_9AGAR</name>
<organism evidence="3 4">
    <name type="scientific">Mycena albidolilacea</name>
    <dbReference type="NCBI Taxonomy" id="1033008"/>
    <lineage>
        <taxon>Eukaryota</taxon>
        <taxon>Fungi</taxon>
        <taxon>Dikarya</taxon>
        <taxon>Basidiomycota</taxon>
        <taxon>Agaricomycotina</taxon>
        <taxon>Agaricomycetes</taxon>
        <taxon>Agaricomycetidae</taxon>
        <taxon>Agaricales</taxon>
        <taxon>Marasmiineae</taxon>
        <taxon>Mycenaceae</taxon>
        <taxon>Mycena</taxon>
    </lineage>
</organism>
<proteinExistence type="predicted"/>
<accession>A0AAD7ER55</accession>
<reference evidence="3" key="1">
    <citation type="submission" date="2023-03" db="EMBL/GenBank/DDBJ databases">
        <title>Massive genome expansion in bonnet fungi (Mycena s.s.) driven by repeated elements and novel gene families across ecological guilds.</title>
        <authorList>
            <consortium name="Lawrence Berkeley National Laboratory"/>
            <person name="Harder C.B."/>
            <person name="Miyauchi S."/>
            <person name="Viragh M."/>
            <person name="Kuo A."/>
            <person name="Thoen E."/>
            <person name="Andreopoulos B."/>
            <person name="Lu D."/>
            <person name="Skrede I."/>
            <person name="Drula E."/>
            <person name="Henrissat B."/>
            <person name="Morin E."/>
            <person name="Kohler A."/>
            <person name="Barry K."/>
            <person name="LaButti K."/>
            <person name="Morin E."/>
            <person name="Salamov A."/>
            <person name="Lipzen A."/>
            <person name="Mereny Z."/>
            <person name="Hegedus B."/>
            <person name="Baldrian P."/>
            <person name="Stursova M."/>
            <person name="Weitz H."/>
            <person name="Taylor A."/>
            <person name="Grigoriev I.V."/>
            <person name="Nagy L.G."/>
            <person name="Martin F."/>
            <person name="Kauserud H."/>
        </authorList>
    </citation>
    <scope>NUCLEOTIDE SEQUENCE</scope>
    <source>
        <strain evidence="3">CBHHK002</strain>
    </source>
</reference>
<sequence>MHLMIGPYLLFLILSQTLDQTPPNTPQRARIAAQRNERDNCVLDSPQHHCVPQNWPYIAPPFQQAQDDVFGGGPVPGLQAFLANLNFQDGYAAPQLTPDSVTLAQEHLAQLQHPLEFNPAPAPAPAPAGRRQPQFNPGNRVNAIAGPLNLRDPPLQIPPVPSPALPNIHPAPQDIPPAAPKARDLKPGFPDLLWCTSGKHYRHQQLFGENDTCSECREKKRRRAQIAAEWCAEEQQQAQQQAQLCQQRPLGVERESVTARIAHDRTSRIQGEDVANWANIHRWGFGFWIGVWGCVPRTREEEPDSGVLQTGFQLDPRLRGA</sequence>
<comment type="caution">
    <text evidence="3">The sequence shown here is derived from an EMBL/GenBank/DDBJ whole genome shotgun (WGS) entry which is preliminary data.</text>
</comment>
<evidence type="ECO:0000313" key="3">
    <source>
        <dbReference type="EMBL" id="KAJ7347066.1"/>
    </source>
</evidence>
<evidence type="ECO:0000313" key="4">
    <source>
        <dbReference type="Proteomes" id="UP001218218"/>
    </source>
</evidence>
<gene>
    <name evidence="3" type="ORF">DFH08DRAFT_809808</name>
</gene>
<dbReference type="AlphaFoldDB" id="A0AAD7ER55"/>
<feature type="chain" id="PRO_5042120021" evidence="2">
    <location>
        <begin position="20"/>
        <end position="321"/>
    </location>
</feature>
<feature type="signal peptide" evidence="2">
    <location>
        <begin position="1"/>
        <end position="19"/>
    </location>
</feature>
<dbReference type="EMBL" id="JARIHO010000020">
    <property type="protein sequence ID" value="KAJ7347066.1"/>
    <property type="molecule type" value="Genomic_DNA"/>
</dbReference>
<evidence type="ECO:0000256" key="1">
    <source>
        <dbReference type="SAM" id="MobiDB-lite"/>
    </source>
</evidence>
<keyword evidence="2" id="KW-0732">Signal</keyword>